<evidence type="ECO:0000256" key="2">
    <source>
        <dbReference type="ARBA" id="ARBA00023015"/>
    </source>
</evidence>
<gene>
    <name evidence="6" type="ORF">SH1V18_02360</name>
</gene>
<evidence type="ECO:0000256" key="3">
    <source>
        <dbReference type="ARBA" id="ARBA00023125"/>
    </source>
</evidence>
<comment type="similarity">
    <text evidence="1">Belongs to the LysR transcriptional regulatory family.</text>
</comment>
<comment type="caution">
    <text evidence="6">The sequence shown here is derived from an EMBL/GenBank/DDBJ whole genome shotgun (WGS) entry which is preliminary data.</text>
</comment>
<reference evidence="6" key="1">
    <citation type="submission" date="2022-06" db="EMBL/GenBank/DDBJ databases">
        <title>Vallitalea longa sp. nov., an anaerobic bacterium isolated from marine sediment.</title>
        <authorList>
            <person name="Hirano S."/>
            <person name="Terahara T."/>
            <person name="Mori K."/>
            <person name="Hamada M."/>
            <person name="Matsumoto R."/>
            <person name="Kobayashi T."/>
        </authorList>
    </citation>
    <scope>NUCLEOTIDE SEQUENCE</scope>
    <source>
        <strain evidence="6">SH18-1</strain>
    </source>
</reference>
<feature type="domain" description="HTH lysR-type" evidence="5">
    <location>
        <begin position="1"/>
        <end position="58"/>
    </location>
</feature>
<dbReference type="InterPro" id="IPR000847">
    <property type="entry name" value="LysR_HTH_N"/>
</dbReference>
<dbReference type="AlphaFoldDB" id="A0A9W5Y863"/>
<protein>
    <submittedName>
        <fullName evidence="6">LysR family transcriptional regulator</fullName>
    </submittedName>
</protein>
<dbReference type="Gene3D" id="1.10.10.10">
    <property type="entry name" value="Winged helix-like DNA-binding domain superfamily/Winged helix DNA-binding domain"/>
    <property type="match status" value="1"/>
</dbReference>
<dbReference type="InterPro" id="IPR050950">
    <property type="entry name" value="HTH-type_LysR_regulators"/>
</dbReference>
<dbReference type="PRINTS" id="PR00039">
    <property type="entry name" value="HTHLYSR"/>
</dbReference>
<dbReference type="GO" id="GO:0003677">
    <property type="term" value="F:DNA binding"/>
    <property type="evidence" value="ECO:0007669"/>
    <property type="project" value="UniProtKB-KW"/>
</dbReference>
<evidence type="ECO:0000313" key="6">
    <source>
        <dbReference type="EMBL" id="GKX27756.1"/>
    </source>
</evidence>
<keyword evidence="3" id="KW-0238">DNA-binding</keyword>
<keyword evidence="7" id="KW-1185">Reference proteome</keyword>
<keyword evidence="4" id="KW-0804">Transcription</keyword>
<dbReference type="FunFam" id="1.10.10.10:FF:000001">
    <property type="entry name" value="LysR family transcriptional regulator"/>
    <property type="match status" value="1"/>
</dbReference>
<organism evidence="6 7">
    <name type="scientific">Vallitalea longa</name>
    <dbReference type="NCBI Taxonomy" id="2936439"/>
    <lineage>
        <taxon>Bacteria</taxon>
        <taxon>Bacillati</taxon>
        <taxon>Bacillota</taxon>
        <taxon>Clostridia</taxon>
        <taxon>Lachnospirales</taxon>
        <taxon>Vallitaleaceae</taxon>
        <taxon>Vallitalea</taxon>
    </lineage>
</organism>
<dbReference type="CDD" id="cd05466">
    <property type="entry name" value="PBP2_LTTR_substrate"/>
    <property type="match status" value="1"/>
</dbReference>
<dbReference type="InterPro" id="IPR036390">
    <property type="entry name" value="WH_DNA-bd_sf"/>
</dbReference>
<dbReference type="Pfam" id="PF03466">
    <property type="entry name" value="LysR_substrate"/>
    <property type="match status" value="1"/>
</dbReference>
<dbReference type="InterPro" id="IPR036388">
    <property type="entry name" value="WH-like_DNA-bd_sf"/>
</dbReference>
<dbReference type="Gene3D" id="3.40.190.290">
    <property type="match status" value="1"/>
</dbReference>
<dbReference type="PANTHER" id="PTHR30419:SF25">
    <property type="entry name" value="HTH-TYPE TRANSCRIPTIONAL REGULATOR YTLI"/>
    <property type="match status" value="1"/>
</dbReference>
<keyword evidence="2" id="KW-0805">Transcription regulation</keyword>
<dbReference type="SUPFAM" id="SSF46785">
    <property type="entry name" value="Winged helix' DNA-binding domain"/>
    <property type="match status" value="1"/>
</dbReference>
<dbReference type="Proteomes" id="UP001144256">
    <property type="component" value="Unassembled WGS sequence"/>
</dbReference>
<dbReference type="InterPro" id="IPR005119">
    <property type="entry name" value="LysR_subst-bd"/>
</dbReference>
<evidence type="ECO:0000313" key="7">
    <source>
        <dbReference type="Proteomes" id="UP001144256"/>
    </source>
</evidence>
<evidence type="ECO:0000256" key="4">
    <source>
        <dbReference type="ARBA" id="ARBA00023163"/>
    </source>
</evidence>
<dbReference type="RefSeq" id="WP_281811388.1">
    <property type="nucleotide sequence ID" value="NZ_BRLB01000001.1"/>
</dbReference>
<evidence type="ECO:0000259" key="5">
    <source>
        <dbReference type="PROSITE" id="PS50931"/>
    </source>
</evidence>
<dbReference type="PROSITE" id="PS50931">
    <property type="entry name" value="HTH_LYSR"/>
    <property type="match status" value="1"/>
</dbReference>
<accession>A0A9W5Y863</accession>
<sequence>MEIKDFKYFTSVCKYKNISKAAKSLYISQQALSTSIKNLEKRLKTKLFNRTPTGVELTNDGLYLYEKVDTLLKQYDSVCDDIYSHFDINKGTISIGISLGVLRSLSPMIFIDFMNDYTDIKVETMDYLDELCKDMVLNENIDTAISIKPVYSNNIDFISIKSEPLMLLVNKDNDFAKLKTVNIKKLKNEPLITCDERLQLYHYQVEKFRQHNISPNFIFKTNEIEVMTALVSENRGMLICAEHVWLETRYNNVVAIPFEDKTFIWEYGFLLKKDKPVSKIVKKLIDYIIKKG</sequence>
<dbReference type="EMBL" id="BRLB01000001">
    <property type="protein sequence ID" value="GKX27756.1"/>
    <property type="molecule type" value="Genomic_DNA"/>
</dbReference>
<name>A0A9W5Y863_9FIRM</name>
<dbReference type="PANTHER" id="PTHR30419">
    <property type="entry name" value="HTH-TYPE TRANSCRIPTIONAL REGULATOR YBHD"/>
    <property type="match status" value="1"/>
</dbReference>
<dbReference type="GO" id="GO:0005829">
    <property type="term" value="C:cytosol"/>
    <property type="evidence" value="ECO:0007669"/>
    <property type="project" value="TreeGrafter"/>
</dbReference>
<evidence type="ECO:0000256" key="1">
    <source>
        <dbReference type="ARBA" id="ARBA00009437"/>
    </source>
</evidence>
<dbReference type="SUPFAM" id="SSF53850">
    <property type="entry name" value="Periplasmic binding protein-like II"/>
    <property type="match status" value="1"/>
</dbReference>
<proteinExistence type="inferred from homology"/>
<dbReference type="Pfam" id="PF00126">
    <property type="entry name" value="HTH_1"/>
    <property type="match status" value="1"/>
</dbReference>
<dbReference type="GO" id="GO:0003700">
    <property type="term" value="F:DNA-binding transcription factor activity"/>
    <property type="evidence" value="ECO:0007669"/>
    <property type="project" value="InterPro"/>
</dbReference>